<comment type="caution">
    <text evidence="1">The sequence shown here is derived from an EMBL/GenBank/DDBJ whole genome shotgun (WGS) entry which is preliminary data.</text>
</comment>
<accession>A0ACC6UY54</accession>
<dbReference type="Proteomes" id="UP000033636">
    <property type="component" value="Unassembled WGS sequence"/>
</dbReference>
<evidence type="ECO:0000313" key="1">
    <source>
        <dbReference type="EMBL" id="MFB6489660.1"/>
    </source>
</evidence>
<name>A0ACC6UY54_9CREN</name>
<evidence type="ECO:0000313" key="2">
    <source>
        <dbReference type="Proteomes" id="UP000033636"/>
    </source>
</evidence>
<sequence length="327" mass="34592">MRIYREGDAAYLKGRPVAVIGYGNVGRSLALNLRDSGVAVLVGNLLSDEYARTARADGFEVHQIPEAAELAEVVVVALPDDVMPEVYRTEVLPALHAGKALALTSGFPLAFGLIPMPPDDVDVVLFAPKLVGPAIRDRYLAGRGYAAVVGVVRDATGNALNAALALAAAAGVFRPGGFAVEARAEEEALADLLGEHVLRAALLAALEAAAEEMARRGVPKELIALELFASGEIAELLGLMSTLGPQGALKRVSPADAYGVLTRWRKYLAPLRRIAGRAAEEVADGRFARELALERQAGYPVLNASWRIFSSAEINQAAAALRALLRQ</sequence>
<dbReference type="EMBL" id="JZWT02000001">
    <property type="protein sequence ID" value="MFB6489660.1"/>
    <property type="molecule type" value="Genomic_DNA"/>
</dbReference>
<organism evidence="1 2">
    <name type="scientific">Thermoproteus sp. AZ2</name>
    <dbReference type="NCBI Taxonomy" id="1609232"/>
    <lineage>
        <taxon>Archaea</taxon>
        <taxon>Thermoproteota</taxon>
        <taxon>Thermoprotei</taxon>
        <taxon>Thermoproteales</taxon>
        <taxon>Thermoproteaceae</taxon>
        <taxon>Thermoproteus</taxon>
    </lineage>
</organism>
<protein>
    <submittedName>
        <fullName evidence="1">NAD(P)-binding domain-containing protein</fullName>
    </submittedName>
</protein>
<gene>
    <name evidence="1" type="ORF">TU35_000175</name>
</gene>
<proteinExistence type="predicted"/>
<reference evidence="1" key="1">
    <citation type="submission" date="2024-07" db="EMBL/GenBank/DDBJ databases">
        <title>Metagenome and Metagenome-Assembled Genomes of Archaea from a hot spring from the geothermal field of Los Azufres, Mexico.</title>
        <authorList>
            <person name="Marin-Paredes R."/>
            <person name="Martinez-Romero E."/>
            <person name="Servin-Garciduenas L.E."/>
        </authorList>
    </citation>
    <scope>NUCLEOTIDE SEQUENCE</scope>
</reference>